<reference evidence="3 4" key="1">
    <citation type="submission" date="2019-12" db="EMBL/GenBank/DDBJ databases">
        <title>Novel species isolated from a subtropical stream in China.</title>
        <authorList>
            <person name="Lu H."/>
        </authorList>
    </citation>
    <scope>NUCLEOTIDE SEQUENCE [LARGE SCALE GENOMIC DNA]</scope>
    <source>
        <strain evidence="3 4">FT127W</strain>
    </source>
</reference>
<keyword evidence="2 3" id="KW-0413">Isomerase</keyword>
<dbReference type="Pfam" id="PF04303">
    <property type="entry name" value="PrpF"/>
    <property type="match status" value="1"/>
</dbReference>
<dbReference type="InterPro" id="IPR012709">
    <property type="entry name" value="PrpF"/>
</dbReference>
<dbReference type="PANTHER" id="PTHR43709">
    <property type="entry name" value="ACONITATE ISOMERASE-RELATED"/>
    <property type="match status" value="1"/>
</dbReference>
<gene>
    <name evidence="3" type="primary">prpF</name>
    <name evidence="3" type="ORF">GTP77_25135</name>
</gene>
<dbReference type="FunFam" id="3.10.310.10:FF:000018">
    <property type="entry name" value="2-methylaconitate cis-trans isomerase"/>
    <property type="match status" value="1"/>
</dbReference>
<dbReference type="AlphaFoldDB" id="A0A7X4HHL3"/>
<organism evidence="3 4">
    <name type="scientific">Pseudoduganella aquatica</name>
    <dbReference type="NCBI Taxonomy" id="2660641"/>
    <lineage>
        <taxon>Bacteria</taxon>
        <taxon>Pseudomonadati</taxon>
        <taxon>Pseudomonadota</taxon>
        <taxon>Betaproteobacteria</taxon>
        <taxon>Burkholderiales</taxon>
        <taxon>Oxalobacteraceae</taxon>
        <taxon>Telluria group</taxon>
        <taxon>Pseudoduganella</taxon>
    </lineage>
</organism>
<evidence type="ECO:0000256" key="2">
    <source>
        <dbReference type="ARBA" id="ARBA00023235"/>
    </source>
</evidence>
<dbReference type="NCBIfam" id="TIGR02334">
    <property type="entry name" value="prpF"/>
    <property type="match status" value="1"/>
</dbReference>
<evidence type="ECO:0000313" key="4">
    <source>
        <dbReference type="Proteomes" id="UP000450676"/>
    </source>
</evidence>
<dbReference type="Proteomes" id="UP000450676">
    <property type="component" value="Unassembled WGS sequence"/>
</dbReference>
<dbReference type="RefSeq" id="WP_161074892.1">
    <property type="nucleotide sequence ID" value="NZ_WWCU01000041.1"/>
</dbReference>
<sequence length="396" mass="41148">MAHQTQIKIPATYMRGGTSKGVFFRLQDLPAAAQVPGKARDALLLRVIGSPDPYGKQIDGMGGATSSTSKTVILSKSARAEHDVDYLFGQVAIDKAFVDWSGNCGNLSAAVGAFAISGGLVDADRVPRDGVAVVRIWQANIAKTIIAHIPMSNGEVQETGDFELDGVTFPAAEVQLEFMDPAADEEGAGGSMFPTGNLVDELEVPGVGTFKATMINAGIPTIFVNAEDIGYTGTELQDAINGDAKALARFETIRAHGALRMGLIKHIDEAAQRQHTPKVAFVAPPAGYTSSSGKQVAAGDIDLLVRALSMGKLHHAMMGTAAVAIGTAAAVPGTLVNLAAGGGARSAVRFGHPSGTLRVGAEAARADGEWSVTKAIMSRSARVLMEGWVRVPGDAF</sequence>
<dbReference type="InterPro" id="IPR007400">
    <property type="entry name" value="PrpF-like"/>
</dbReference>
<comment type="similarity">
    <text evidence="1">Belongs to the PrpF family.</text>
</comment>
<dbReference type="EMBL" id="WWCU01000041">
    <property type="protein sequence ID" value="MYN10607.1"/>
    <property type="molecule type" value="Genomic_DNA"/>
</dbReference>
<evidence type="ECO:0000313" key="3">
    <source>
        <dbReference type="EMBL" id="MYN10607.1"/>
    </source>
</evidence>
<dbReference type="PANTHER" id="PTHR43709:SF2">
    <property type="entry name" value="DUF453 DOMAIN PROTEIN (AFU_ORTHOLOGUE AFUA_6G00360)"/>
    <property type="match status" value="1"/>
</dbReference>
<accession>A0A7X4HHL3</accession>
<dbReference type="SUPFAM" id="SSF54506">
    <property type="entry name" value="Diaminopimelate epimerase-like"/>
    <property type="match status" value="2"/>
</dbReference>
<protein>
    <submittedName>
        <fullName evidence="3">2-methylaconitate cis-trans isomerase PrpF</fullName>
    </submittedName>
</protein>
<comment type="caution">
    <text evidence="3">The sequence shown here is derived from an EMBL/GenBank/DDBJ whole genome shotgun (WGS) entry which is preliminary data.</text>
</comment>
<keyword evidence="4" id="KW-1185">Reference proteome</keyword>
<name>A0A7X4HHL3_9BURK</name>
<proteinExistence type="inferred from homology"/>
<dbReference type="GO" id="GO:0016853">
    <property type="term" value="F:isomerase activity"/>
    <property type="evidence" value="ECO:0007669"/>
    <property type="project" value="UniProtKB-KW"/>
</dbReference>
<dbReference type="Gene3D" id="3.10.310.10">
    <property type="entry name" value="Diaminopimelate Epimerase, Chain A, domain 1"/>
    <property type="match status" value="2"/>
</dbReference>
<evidence type="ECO:0000256" key="1">
    <source>
        <dbReference type="ARBA" id="ARBA00007673"/>
    </source>
</evidence>
<dbReference type="GO" id="GO:0019629">
    <property type="term" value="P:propionate catabolic process, 2-methylcitrate cycle"/>
    <property type="evidence" value="ECO:0007669"/>
    <property type="project" value="InterPro"/>
</dbReference>